<accession>A0A9J6B2E7</accession>
<dbReference type="Proteomes" id="UP000824120">
    <property type="component" value="Chromosome 1"/>
</dbReference>
<protein>
    <submittedName>
        <fullName evidence="1">Uncharacterized protein</fullName>
    </submittedName>
</protein>
<name>A0A9J6B2E7_SOLCO</name>
<comment type="caution">
    <text evidence="1">The sequence shown here is derived from an EMBL/GenBank/DDBJ whole genome shotgun (WGS) entry which is preliminary data.</text>
</comment>
<organism evidence="1 2">
    <name type="scientific">Solanum commersonii</name>
    <name type="common">Commerson's wild potato</name>
    <name type="synonym">Commerson's nightshade</name>
    <dbReference type="NCBI Taxonomy" id="4109"/>
    <lineage>
        <taxon>Eukaryota</taxon>
        <taxon>Viridiplantae</taxon>
        <taxon>Streptophyta</taxon>
        <taxon>Embryophyta</taxon>
        <taxon>Tracheophyta</taxon>
        <taxon>Spermatophyta</taxon>
        <taxon>Magnoliopsida</taxon>
        <taxon>eudicotyledons</taxon>
        <taxon>Gunneridae</taxon>
        <taxon>Pentapetalae</taxon>
        <taxon>asterids</taxon>
        <taxon>lamiids</taxon>
        <taxon>Solanales</taxon>
        <taxon>Solanaceae</taxon>
        <taxon>Solanoideae</taxon>
        <taxon>Solaneae</taxon>
        <taxon>Solanum</taxon>
    </lineage>
</organism>
<sequence length="65" mass="7707">MQTLKFQASHQKVLNLIECSRALKEKVKSAMKRSSRHVDEQFYEATLYRPMPQNARMLKAKAKRR</sequence>
<reference evidence="1 2" key="1">
    <citation type="submission" date="2020-09" db="EMBL/GenBank/DDBJ databases">
        <title>De no assembly of potato wild relative species, Solanum commersonii.</title>
        <authorList>
            <person name="Cho K."/>
        </authorList>
    </citation>
    <scope>NUCLEOTIDE SEQUENCE [LARGE SCALE GENOMIC DNA]</scope>
    <source>
        <strain evidence="1">LZ3.2</strain>
        <tissue evidence="1">Leaf</tissue>
    </source>
</reference>
<evidence type="ECO:0000313" key="2">
    <source>
        <dbReference type="Proteomes" id="UP000824120"/>
    </source>
</evidence>
<dbReference type="EMBL" id="JACXVP010000001">
    <property type="protein sequence ID" value="KAG5630820.1"/>
    <property type="molecule type" value="Genomic_DNA"/>
</dbReference>
<proteinExistence type="predicted"/>
<evidence type="ECO:0000313" key="1">
    <source>
        <dbReference type="EMBL" id="KAG5630820.1"/>
    </source>
</evidence>
<keyword evidence="2" id="KW-1185">Reference proteome</keyword>
<dbReference type="AlphaFoldDB" id="A0A9J6B2E7"/>
<gene>
    <name evidence="1" type="ORF">H5410_002537</name>
</gene>